<feature type="region of interest" description="Disordered" evidence="1">
    <location>
        <begin position="72"/>
        <end position="230"/>
    </location>
</feature>
<evidence type="ECO:0000313" key="2">
    <source>
        <dbReference type="EMBL" id="KIW56998.1"/>
    </source>
</evidence>
<dbReference type="EMBL" id="KN847319">
    <property type="protein sequence ID" value="KIW56998.1"/>
    <property type="molecule type" value="Genomic_DNA"/>
</dbReference>
<organism evidence="2 3">
    <name type="scientific">Exophiala xenobiotica</name>
    <dbReference type="NCBI Taxonomy" id="348802"/>
    <lineage>
        <taxon>Eukaryota</taxon>
        <taxon>Fungi</taxon>
        <taxon>Dikarya</taxon>
        <taxon>Ascomycota</taxon>
        <taxon>Pezizomycotina</taxon>
        <taxon>Eurotiomycetes</taxon>
        <taxon>Chaetothyriomycetidae</taxon>
        <taxon>Chaetothyriales</taxon>
        <taxon>Herpotrichiellaceae</taxon>
        <taxon>Exophiala</taxon>
    </lineage>
</organism>
<feature type="compositionally biased region" description="Basic residues" evidence="1">
    <location>
        <begin position="217"/>
        <end position="230"/>
    </location>
</feature>
<sequence length="230" mass="24244">MPAPTSSHRSASQATEIDIATNEALLQHAEASRLAKSWLNGAFGDNSTSNAREDEQEEFEANLAKNAALYSENGGIGYTQPTDSSSTTHSSRASDPTTAFLRKQLLGRGSQRGNPHHHHATAKSRPGAASSAHRRRDSEDEEEGRSGLGKSKAGQIKNTSGTPNMSRTHPGDTSVGTTNAASNKSVEHTASGQGSHAPKSIKKRGSSYLDEILASRAAKKKKKSGKANDG</sequence>
<dbReference type="RefSeq" id="XP_013317582.1">
    <property type="nucleotide sequence ID" value="XM_013462128.1"/>
</dbReference>
<dbReference type="HOGENOM" id="CLU_1199835_0_0_1"/>
<feature type="compositionally biased region" description="Polar residues" evidence="1">
    <location>
        <begin position="174"/>
        <end position="194"/>
    </location>
</feature>
<dbReference type="OrthoDB" id="4159597at2759"/>
<name>A0A0D2ENK6_9EURO</name>
<dbReference type="GeneID" id="25327512"/>
<dbReference type="AlphaFoldDB" id="A0A0D2ENK6"/>
<feature type="compositionally biased region" description="Polar residues" evidence="1">
    <location>
        <begin position="156"/>
        <end position="167"/>
    </location>
</feature>
<evidence type="ECO:0000313" key="3">
    <source>
        <dbReference type="Proteomes" id="UP000054342"/>
    </source>
</evidence>
<feature type="compositionally biased region" description="Low complexity" evidence="1">
    <location>
        <begin position="79"/>
        <end position="94"/>
    </location>
</feature>
<gene>
    <name evidence="2" type="ORF">PV05_05604</name>
</gene>
<accession>A0A0D2ENK6</accession>
<feature type="region of interest" description="Disordered" evidence="1">
    <location>
        <begin position="40"/>
        <end position="59"/>
    </location>
</feature>
<protein>
    <submittedName>
        <fullName evidence="2">Uncharacterized protein</fullName>
    </submittedName>
</protein>
<proteinExistence type="predicted"/>
<evidence type="ECO:0000256" key="1">
    <source>
        <dbReference type="SAM" id="MobiDB-lite"/>
    </source>
</evidence>
<reference evidence="2 3" key="1">
    <citation type="submission" date="2015-01" db="EMBL/GenBank/DDBJ databases">
        <title>The Genome Sequence of Exophiala xenobiotica CBS118157.</title>
        <authorList>
            <consortium name="The Broad Institute Genomics Platform"/>
            <person name="Cuomo C."/>
            <person name="de Hoog S."/>
            <person name="Gorbushina A."/>
            <person name="Stielow B."/>
            <person name="Teixiera M."/>
            <person name="Abouelleil A."/>
            <person name="Chapman S.B."/>
            <person name="Priest M."/>
            <person name="Young S.K."/>
            <person name="Wortman J."/>
            <person name="Nusbaum C."/>
            <person name="Birren B."/>
        </authorList>
    </citation>
    <scope>NUCLEOTIDE SEQUENCE [LARGE SCALE GENOMIC DNA]</scope>
    <source>
        <strain evidence="2 3">CBS 118157</strain>
    </source>
</reference>
<dbReference type="Proteomes" id="UP000054342">
    <property type="component" value="Unassembled WGS sequence"/>
</dbReference>
<keyword evidence="3" id="KW-1185">Reference proteome</keyword>